<dbReference type="SUPFAM" id="SSF103473">
    <property type="entry name" value="MFS general substrate transporter"/>
    <property type="match status" value="1"/>
</dbReference>
<dbReference type="Proteomes" id="UP000190776">
    <property type="component" value="Unassembled WGS sequence"/>
</dbReference>
<feature type="transmembrane region" description="Helical" evidence="6">
    <location>
        <begin position="245"/>
        <end position="266"/>
    </location>
</feature>
<feature type="transmembrane region" description="Helical" evidence="6">
    <location>
        <begin position="322"/>
        <end position="343"/>
    </location>
</feature>
<keyword evidence="3 6" id="KW-1133">Transmembrane helix</keyword>
<dbReference type="PROSITE" id="PS50850">
    <property type="entry name" value="MFS"/>
    <property type="match status" value="1"/>
</dbReference>
<dbReference type="STRING" id="420778.A0A1S8B272"/>
<evidence type="ECO:0000313" key="9">
    <source>
        <dbReference type="Proteomes" id="UP000190776"/>
    </source>
</evidence>
<dbReference type="InterPro" id="IPR020846">
    <property type="entry name" value="MFS_dom"/>
</dbReference>
<evidence type="ECO:0000259" key="7">
    <source>
        <dbReference type="PROSITE" id="PS50850"/>
    </source>
</evidence>
<reference evidence="8 9" key="1">
    <citation type="submission" date="2017-01" db="EMBL/GenBank/DDBJ databases">
        <title>Draft genome sequence of Diplodia seriata F98.1, a fungal species involved in grapevine trunk diseases.</title>
        <authorList>
            <person name="Robert-Siegwald G."/>
            <person name="Vallet J."/>
            <person name="Abou-Mansour E."/>
            <person name="Xu J."/>
            <person name="Rey P."/>
            <person name="Bertsch C."/>
            <person name="Rego C."/>
            <person name="Larignon P."/>
            <person name="Fontaine F."/>
            <person name="Lebrun M.-H."/>
        </authorList>
    </citation>
    <scope>NUCLEOTIDE SEQUENCE [LARGE SCALE GENOMIC DNA]</scope>
    <source>
        <strain evidence="8 9">F98.1</strain>
    </source>
</reference>
<keyword evidence="4 6" id="KW-0472">Membrane</keyword>
<dbReference type="PANTHER" id="PTHR23502">
    <property type="entry name" value="MAJOR FACILITATOR SUPERFAMILY"/>
    <property type="match status" value="1"/>
</dbReference>
<dbReference type="InterPro" id="IPR036259">
    <property type="entry name" value="MFS_trans_sf"/>
</dbReference>
<accession>A0A1S8B272</accession>
<comment type="caution">
    <text evidence="8">The sequence shown here is derived from an EMBL/GenBank/DDBJ whole genome shotgun (WGS) entry which is preliminary data.</text>
</comment>
<feature type="transmembrane region" description="Helical" evidence="6">
    <location>
        <begin position="363"/>
        <end position="384"/>
    </location>
</feature>
<dbReference type="EMBL" id="MSZU01000115">
    <property type="protein sequence ID" value="OMP81662.1"/>
    <property type="molecule type" value="Genomic_DNA"/>
</dbReference>
<evidence type="ECO:0000256" key="6">
    <source>
        <dbReference type="SAM" id="Phobius"/>
    </source>
</evidence>
<evidence type="ECO:0000256" key="3">
    <source>
        <dbReference type="ARBA" id="ARBA00022989"/>
    </source>
</evidence>
<keyword evidence="2 6" id="KW-0812">Transmembrane</keyword>
<evidence type="ECO:0000313" key="8">
    <source>
        <dbReference type="EMBL" id="OMP81662.1"/>
    </source>
</evidence>
<feature type="domain" description="Major facilitator superfamily (MFS) profile" evidence="7">
    <location>
        <begin position="91"/>
        <end position="527"/>
    </location>
</feature>
<sequence length="625" mass="69957">MEKDRQNADRFDPADLEKELEPARTSKLTDRDSPSGGIRETPSDSRILLSEEQALNRAREIPDDTEPIYLTYSINDKENPRNWPKWKKWYITCFVSMLNVFTCLCAGGYSSGQEELIAEFGVSAEVGTVGLSMYILGFAVGPLMLAPLSEYFGRNPVYVWSWLLLVIFQIPLALAPNIGTVIVCRLLQGFFGSAPLTNTGGTVSDLWARNECGSAMAIYGLSSTFGPPLALVISGYIALNMGWRWLFWVYMAIFGGYWIILVLTVPETRHSIILDKKAQRLRKRLRAEGFSAAADNLLDANADEKKGLHTLFAITLTRPFRFLFTEPITIFAALYNGWIYGIVYLLNEAIPLVFGSGHAFNAGQWGCSFAGLAIGSLVAASLHLPLQERYYLYRVARADGAGCPEARMHLARFGTFLLPLSLFWFAWTSFPSVHWAVPVVASAFFGAGIYVIILAILNYVVDSYQTYSASALAGVILVRNLVGAGFPLFGKQMYERLGWEWASSLLAFLSIPLCAIPFVFFYKGEAIRLRSPWARYVDYFFLSRLGVKGFADVFVGSILRRMRISRINSGEERMDFVRLEISESKTNTDVDYSGKHDRGMNAVMKELHSNLTSTFLCFRLARTCN</sequence>
<name>A0A1S8B272_9PEZI</name>
<feature type="transmembrane region" description="Helical" evidence="6">
    <location>
        <begin position="89"/>
        <end position="110"/>
    </location>
</feature>
<dbReference type="CDD" id="cd17323">
    <property type="entry name" value="MFS_Tpo1_MDR_like"/>
    <property type="match status" value="1"/>
</dbReference>
<feature type="transmembrane region" description="Helical" evidence="6">
    <location>
        <begin position="157"/>
        <end position="175"/>
    </location>
</feature>
<dbReference type="GO" id="GO:0022857">
    <property type="term" value="F:transmembrane transporter activity"/>
    <property type="evidence" value="ECO:0007669"/>
    <property type="project" value="InterPro"/>
</dbReference>
<dbReference type="Gene3D" id="1.20.1250.20">
    <property type="entry name" value="MFS general substrate transporter like domains"/>
    <property type="match status" value="1"/>
</dbReference>
<dbReference type="GO" id="GO:0005886">
    <property type="term" value="C:plasma membrane"/>
    <property type="evidence" value="ECO:0007669"/>
    <property type="project" value="TreeGrafter"/>
</dbReference>
<organism evidence="8 9">
    <name type="scientific">Diplodia seriata</name>
    <dbReference type="NCBI Taxonomy" id="420778"/>
    <lineage>
        <taxon>Eukaryota</taxon>
        <taxon>Fungi</taxon>
        <taxon>Dikarya</taxon>
        <taxon>Ascomycota</taxon>
        <taxon>Pezizomycotina</taxon>
        <taxon>Dothideomycetes</taxon>
        <taxon>Dothideomycetes incertae sedis</taxon>
        <taxon>Botryosphaeriales</taxon>
        <taxon>Botryosphaeriaceae</taxon>
        <taxon>Diplodia</taxon>
    </lineage>
</organism>
<evidence type="ECO:0000256" key="1">
    <source>
        <dbReference type="ARBA" id="ARBA00004141"/>
    </source>
</evidence>
<dbReference type="Pfam" id="PF07690">
    <property type="entry name" value="MFS_1"/>
    <property type="match status" value="1"/>
</dbReference>
<feature type="transmembrane region" description="Helical" evidence="6">
    <location>
        <begin position="469"/>
        <end position="489"/>
    </location>
</feature>
<comment type="subcellular location">
    <subcellularLocation>
        <location evidence="1">Membrane</location>
        <topology evidence="1">Multi-pass membrane protein</topology>
    </subcellularLocation>
</comment>
<dbReference type="FunFam" id="1.20.1250.20:FF:000653">
    <property type="entry name" value="Polyamine transporter, putative"/>
    <property type="match status" value="1"/>
</dbReference>
<feature type="transmembrane region" description="Helical" evidence="6">
    <location>
        <begin position="433"/>
        <end position="457"/>
    </location>
</feature>
<evidence type="ECO:0000256" key="5">
    <source>
        <dbReference type="SAM" id="MobiDB-lite"/>
    </source>
</evidence>
<dbReference type="InterPro" id="IPR011701">
    <property type="entry name" value="MFS"/>
</dbReference>
<feature type="region of interest" description="Disordered" evidence="5">
    <location>
        <begin position="1"/>
        <end position="44"/>
    </location>
</feature>
<dbReference type="OrthoDB" id="3936150at2759"/>
<proteinExistence type="predicted"/>
<feature type="transmembrane region" description="Helical" evidence="6">
    <location>
        <begin position="501"/>
        <end position="522"/>
    </location>
</feature>
<gene>
    <name evidence="8" type="ORF">BK809_0002655</name>
</gene>
<feature type="transmembrane region" description="Helical" evidence="6">
    <location>
        <begin position="410"/>
        <end position="427"/>
    </location>
</feature>
<feature type="transmembrane region" description="Helical" evidence="6">
    <location>
        <begin position="122"/>
        <end position="145"/>
    </location>
</feature>
<feature type="compositionally biased region" description="Basic and acidic residues" evidence="5">
    <location>
        <begin position="1"/>
        <end position="33"/>
    </location>
</feature>
<evidence type="ECO:0000256" key="2">
    <source>
        <dbReference type="ARBA" id="ARBA00022692"/>
    </source>
</evidence>
<dbReference type="PANTHER" id="PTHR23502:SF24">
    <property type="entry name" value="TRANSPORTER, PUTATIVE-RELATED"/>
    <property type="match status" value="1"/>
</dbReference>
<dbReference type="AlphaFoldDB" id="A0A1S8B272"/>
<protein>
    <submittedName>
        <fullName evidence="8">Putative transporter</fullName>
    </submittedName>
</protein>
<evidence type="ECO:0000256" key="4">
    <source>
        <dbReference type="ARBA" id="ARBA00023136"/>
    </source>
</evidence>